<dbReference type="Proteomes" id="UP000240206">
    <property type="component" value="Unassembled WGS sequence"/>
</dbReference>
<reference evidence="3" key="1">
    <citation type="submission" date="2018-03" db="EMBL/GenBank/DDBJ databases">
        <title>Ecological and genomic features of two cosmopolitan and abundant freshwater picocyanobacteria.</title>
        <authorList>
            <person name="Cabello-Yeves P.J."/>
            <person name="Picazo A."/>
            <person name="Camacho A."/>
            <person name="Callieri C."/>
            <person name="Rosselli R."/>
            <person name="Roda-Garcia J."/>
            <person name="Coutinho F.H."/>
            <person name="Rodriguez-Valera F."/>
        </authorList>
    </citation>
    <scope>NUCLEOTIDE SEQUENCE [LARGE SCALE GENOMIC DNA]</scope>
    <source>
        <strain evidence="3">Tous</strain>
    </source>
</reference>
<comment type="caution">
    <text evidence="2">The sequence shown here is derived from an EMBL/GenBank/DDBJ whole genome shotgun (WGS) entry which is preliminary data.</text>
</comment>
<organism evidence="2 3">
    <name type="scientific">Synechococcus lacustris str. Tous</name>
    <dbReference type="NCBI Taxonomy" id="1910958"/>
    <lineage>
        <taxon>Bacteria</taxon>
        <taxon>Bacillati</taxon>
        <taxon>Cyanobacteriota</taxon>
        <taxon>Cyanophyceae</taxon>
        <taxon>Synechococcales</taxon>
        <taxon>Synechococcaceae</taxon>
        <taxon>Synechococcus</taxon>
    </lineage>
</organism>
<dbReference type="STRING" id="1910958.BTM30_04515"/>
<dbReference type="SUPFAM" id="SSF52266">
    <property type="entry name" value="SGNH hydrolase"/>
    <property type="match status" value="1"/>
</dbReference>
<proteinExistence type="predicted"/>
<dbReference type="Pfam" id="PF13472">
    <property type="entry name" value="Lipase_GDSL_2"/>
    <property type="match status" value="1"/>
</dbReference>
<dbReference type="Gene3D" id="3.40.50.1110">
    <property type="entry name" value="SGNH hydrolase"/>
    <property type="match status" value="1"/>
</dbReference>
<gene>
    <name evidence="2" type="ORF">C7K08_04655</name>
</gene>
<dbReference type="InterPro" id="IPR036514">
    <property type="entry name" value="SGNH_hydro_sf"/>
</dbReference>
<dbReference type="RefSeq" id="WP_106499492.1">
    <property type="nucleotide sequence ID" value="NZ_PXVC01000013.1"/>
</dbReference>
<keyword evidence="3" id="KW-1185">Reference proteome</keyword>
<evidence type="ECO:0000313" key="3">
    <source>
        <dbReference type="Proteomes" id="UP000240206"/>
    </source>
</evidence>
<dbReference type="InterPro" id="IPR013830">
    <property type="entry name" value="SGNH_hydro"/>
</dbReference>
<dbReference type="AlphaFoldDB" id="A0A2P7EFP5"/>
<evidence type="ECO:0000259" key="1">
    <source>
        <dbReference type="Pfam" id="PF13472"/>
    </source>
</evidence>
<dbReference type="EMBL" id="PXVC01000013">
    <property type="protein sequence ID" value="PSI02033.1"/>
    <property type="molecule type" value="Genomic_DNA"/>
</dbReference>
<feature type="domain" description="SGNH hydrolase-type esterase" evidence="1">
    <location>
        <begin position="9"/>
        <end position="200"/>
    </location>
</feature>
<sequence>MKTAAKFIAFGDSGVFGWGDSEGGGWVERLRRHWMPRLQAPVLYNLGVRGDGLERLSNRLNNEFMVRGELRRQKPQGMLIAVGINDAARIGRCDGRQQLDPAAFLFGFEQLLINAKCLAPVFVVGLTPVNEAVMPFANCLWYLNRDLDLYNRLIEEACLGANVPFLRLWDGEISATENVPLEWSKRLCSDGIHCNSAGHEWIFEQVSCWPELLLWAGLPPEGFCRLN</sequence>
<accession>A0A2P7EFP5</accession>
<name>A0A2P7EFP5_9SYNE</name>
<evidence type="ECO:0000313" key="2">
    <source>
        <dbReference type="EMBL" id="PSI02033.1"/>
    </source>
</evidence>
<protein>
    <submittedName>
        <fullName evidence="2">Arylesterase</fullName>
    </submittedName>
</protein>